<accession>A0A044S5L3</accession>
<name>A0A044S5L3_ONCVO</name>
<keyword evidence="6" id="KW-0175">Coiled coil</keyword>
<dbReference type="SMART" id="SM00356">
    <property type="entry name" value="ZnF_C3H1"/>
    <property type="match status" value="1"/>
</dbReference>
<feature type="zinc finger region" description="C3H1-type" evidence="5">
    <location>
        <begin position="120"/>
        <end position="148"/>
    </location>
</feature>
<keyword evidence="3 5" id="KW-0863">Zinc-finger</keyword>
<organism evidence="8 9">
    <name type="scientific">Onchocerca volvulus</name>
    <dbReference type="NCBI Taxonomy" id="6282"/>
    <lineage>
        <taxon>Eukaryota</taxon>
        <taxon>Metazoa</taxon>
        <taxon>Ecdysozoa</taxon>
        <taxon>Nematoda</taxon>
        <taxon>Chromadorea</taxon>
        <taxon>Rhabditida</taxon>
        <taxon>Spirurina</taxon>
        <taxon>Spiruromorpha</taxon>
        <taxon>Filarioidea</taxon>
        <taxon>Onchocercidae</taxon>
        <taxon>Onchocerca</taxon>
    </lineage>
</organism>
<feature type="coiled-coil region" evidence="6">
    <location>
        <begin position="46"/>
        <end position="73"/>
    </location>
</feature>
<dbReference type="PROSITE" id="PS50103">
    <property type="entry name" value="ZF_C3H1"/>
    <property type="match status" value="1"/>
</dbReference>
<evidence type="ECO:0000256" key="3">
    <source>
        <dbReference type="ARBA" id="ARBA00022771"/>
    </source>
</evidence>
<dbReference type="EnsemblMetazoa" id="OVOC1782.1">
    <property type="protein sequence ID" value="OVOC1782.1"/>
    <property type="gene ID" value="WBGene00238591"/>
</dbReference>
<keyword evidence="2" id="KW-0677">Repeat</keyword>
<dbReference type="Pfam" id="PF00642">
    <property type="entry name" value="zf-CCCH"/>
    <property type="match status" value="1"/>
</dbReference>
<evidence type="ECO:0000256" key="2">
    <source>
        <dbReference type="ARBA" id="ARBA00022737"/>
    </source>
</evidence>
<dbReference type="SUPFAM" id="SSF90229">
    <property type="entry name" value="CCCH zinc finger"/>
    <property type="match status" value="1"/>
</dbReference>
<keyword evidence="1 5" id="KW-0479">Metal-binding</keyword>
<evidence type="ECO:0000313" key="8">
    <source>
        <dbReference type="EnsemblMetazoa" id="OVOC1783.1"/>
    </source>
</evidence>
<dbReference type="Gene3D" id="4.10.1000.10">
    <property type="entry name" value="Zinc finger, CCCH-type"/>
    <property type="match status" value="1"/>
</dbReference>
<evidence type="ECO:0000256" key="1">
    <source>
        <dbReference type="ARBA" id="ARBA00022723"/>
    </source>
</evidence>
<dbReference type="InterPro" id="IPR036855">
    <property type="entry name" value="Znf_CCCH_sf"/>
</dbReference>
<dbReference type="EMBL" id="CMVM020000054">
    <property type="status" value="NOT_ANNOTATED_CDS"/>
    <property type="molecule type" value="Genomic_DNA"/>
</dbReference>
<feature type="domain" description="C3H1-type" evidence="7">
    <location>
        <begin position="120"/>
        <end position="148"/>
    </location>
</feature>
<sequence length="366" mass="41897">MSNLYQQDQANGIAAVNSDRNIFYPKLGGIRTTTPTTILLRSTALIDQKLCKYHNLKKNADSLEQNTEALKLKAQEILYNVNRKAQNSFTSATKNQIRPRKILNQRNQRKVNEKKINNDLYKTTLCRSWRNGIPCRLGERCLFAHGPHELRIARFVYPGLHPYDYEIRMNSPNTSSSNYGRNLKRNYRVANVQRASTSTIITAVGRNVPNDKLHRIFPIHENVNSKNWFKTQRDVLNGDSVVESASTNNSPEVIGKYRENLNDANNQFTPFQEPLLIVVPPHLLRPLDTLINEGQRNFSGEAYNYWLNTGTAQSKDIQLPPGLEEMSWWADTISDAYPFINRPCQNIKPYPNATHSTNEQCCSTLC</sequence>
<dbReference type="EnsemblMetazoa" id="OVOC1783.1">
    <property type="protein sequence ID" value="OVOC1783.1"/>
    <property type="gene ID" value="WBGene00238592"/>
</dbReference>
<dbReference type="AlphaFoldDB" id="A0A044S5L3"/>
<evidence type="ECO:0000256" key="6">
    <source>
        <dbReference type="SAM" id="Coils"/>
    </source>
</evidence>
<keyword evidence="9" id="KW-1185">Reference proteome</keyword>
<reference evidence="8" key="2">
    <citation type="submission" date="2022-06" db="UniProtKB">
        <authorList>
            <consortium name="EnsemblMetazoa"/>
        </authorList>
    </citation>
    <scope>IDENTIFICATION</scope>
</reference>
<protein>
    <submittedName>
        <fullName evidence="8">C3H1-type domain-containing protein</fullName>
    </submittedName>
</protein>
<evidence type="ECO:0000259" key="7">
    <source>
        <dbReference type="PROSITE" id="PS50103"/>
    </source>
</evidence>
<evidence type="ECO:0000313" key="9">
    <source>
        <dbReference type="Proteomes" id="UP000024404"/>
    </source>
</evidence>
<dbReference type="STRING" id="6282.A0A044S5L3"/>
<evidence type="ECO:0000256" key="5">
    <source>
        <dbReference type="PROSITE-ProRule" id="PRU00723"/>
    </source>
</evidence>
<dbReference type="FunFam" id="4.10.1000.10:FF:000001">
    <property type="entry name" value="zinc finger CCCH domain-containing protein 15-like"/>
    <property type="match status" value="1"/>
</dbReference>
<dbReference type="GO" id="GO:0008270">
    <property type="term" value="F:zinc ion binding"/>
    <property type="evidence" value="ECO:0007669"/>
    <property type="project" value="UniProtKB-KW"/>
</dbReference>
<reference evidence="9" key="1">
    <citation type="submission" date="2013-10" db="EMBL/GenBank/DDBJ databases">
        <title>Genome sequencing of Onchocerca volvulus.</title>
        <authorList>
            <person name="Cotton J."/>
            <person name="Tsai J."/>
            <person name="Stanley E."/>
            <person name="Tracey A."/>
            <person name="Holroyd N."/>
            <person name="Lustigman S."/>
            <person name="Berriman M."/>
        </authorList>
    </citation>
    <scope>NUCLEOTIDE SEQUENCE</scope>
</reference>
<keyword evidence="4 5" id="KW-0862">Zinc</keyword>
<dbReference type="InterPro" id="IPR000571">
    <property type="entry name" value="Znf_CCCH"/>
</dbReference>
<dbReference type="EMBL" id="CMVM020000053">
    <property type="status" value="NOT_ANNOTATED_CDS"/>
    <property type="molecule type" value="Genomic_DNA"/>
</dbReference>
<evidence type="ECO:0000256" key="4">
    <source>
        <dbReference type="ARBA" id="ARBA00022833"/>
    </source>
</evidence>
<dbReference type="Proteomes" id="UP000024404">
    <property type="component" value="Unassembled WGS sequence"/>
</dbReference>
<proteinExistence type="predicted"/>